<sequence>MSAIVAWLLGHLLTVGLASIPGVGGIALLLRYGGSVIGWLADHRKDAVMMLIAAVAAGLYAWGAIGRADRAQLAAWGDKVCASAGAELQPAKGKRGADCAARIADLAREERDTLKVSNAALADARARDQARSRQDVASARADAQRAADAATKMEKANGAIGANDQVGSDWFDSLNRLGGLRGPSE</sequence>
<reference evidence="2" key="1">
    <citation type="submission" date="2023-04" db="EMBL/GenBank/DDBJ databases">
        <title>Sphingomonas sp. MAHUQ-71 isolated from rice field.</title>
        <authorList>
            <person name="Huq M.A."/>
        </authorList>
    </citation>
    <scope>NUCLEOTIDE SEQUENCE</scope>
    <source>
        <strain evidence="2">MAHUQ-71</strain>
    </source>
</reference>
<dbReference type="RefSeq" id="WP_281046534.1">
    <property type="nucleotide sequence ID" value="NZ_JARYGZ010000007.1"/>
</dbReference>
<keyword evidence="3" id="KW-1185">Reference proteome</keyword>
<protein>
    <submittedName>
        <fullName evidence="2">Uncharacterized protein</fullName>
    </submittedName>
</protein>
<keyword evidence="1" id="KW-1133">Transmembrane helix</keyword>
<evidence type="ECO:0000256" key="1">
    <source>
        <dbReference type="SAM" id="Phobius"/>
    </source>
</evidence>
<feature type="transmembrane region" description="Helical" evidence="1">
    <location>
        <begin position="47"/>
        <end position="65"/>
    </location>
</feature>
<accession>A0ABT6N7U9</accession>
<keyword evidence="1" id="KW-0812">Transmembrane</keyword>
<organism evidence="2 3">
    <name type="scientific">Sphingomonas oryzagri</name>
    <dbReference type="NCBI Taxonomy" id="3042314"/>
    <lineage>
        <taxon>Bacteria</taxon>
        <taxon>Pseudomonadati</taxon>
        <taxon>Pseudomonadota</taxon>
        <taxon>Alphaproteobacteria</taxon>
        <taxon>Sphingomonadales</taxon>
        <taxon>Sphingomonadaceae</taxon>
        <taxon>Sphingomonas</taxon>
    </lineage>
</organism>
<proteinExistence type="predicted"/>
<dbReference type="Proteomes" id="UP001160625">
    <property type="component" value="Unassembled WGS sequence"/>
</dbReference>
<gene>
    <name evidence="2" type="ORF">QGN17_20820</name>
</gene>
<dbReference type="EMBL" id="JARYGZ010000007">
    <property type="protein sequence ID" value="MDH7641191.1"/>
    <property type="molecule type" value="Genomic_DNA"/>
</dbReference>
<evidence type="ECO:0000313" key="3">
    <source>
        <dbReference type="Proteomes" id="UP001160625"/>
    </source>
</evidence>
<evidence type="ECO:0000313" key="2">
    <source>
        <dbReference type="EMBL" id="MDH7641191.1"/>
    </source>
</evidence>
<comment type="caution">
    <text evidence="2">The sequence shown here is derived from an EMBL/GenBank/DDBJ whole genome shotgun (WGS) entry which is preliminary data.</text>
</comment>
<keyword evidence="1" id="KW-0472">Membrane</keyword>
<name>A0ABT6N7U9_9SPHN</name>